<evidence type="ECO:0000256" key="2">
    <source>
        <dbReference type="SAM" id="SignalP"/>
    </source>
</evidence>
<organism evidence="3 4">
    <name type="scientific">Granulicella mallensis</name>
    <dbReference type="NCBI Taxonomy" id="940614"/>
    <lineage>
        <taxon>Bacteria</taxon>
        <taxon>Pseudomonadati</taxon>
        <taxon>Acidobacteriota</taxon>
        <taxon>Terriglobia</taxon>
        <taxon>Terriglobales</taxon>
        <taxon>Acidobacteriaceae</taxon>
        <taxon>Granulicella</taxon>
    </lineage>
</organism>
<sequence>MRGMKYVFAAVSAAIFLTAAPQSHAQITINIGAPPACPYGYYDYAPYSCAPYGYYGPEWFNGGVFIGAGKWFHGPANFHGNVNNRLDPQHGYHGALPAHGPAQVHPDKFKSFQGNEARDGRGHVQAGGHR</sequence>
<feature type="signal peptide" evidence="2">
    <location>
        <begin position="1"/>
        <end position="25"/>
    </location>
</feature>
<evidence type="ECO:0000313" key="3">
    <source>
        <dbReference type="EMBL" id="MBB5065593.1"/>
    </source>
</evidence>
<protein>
    <submittedName>
        <fullName evidence="3">Uncharacterized protein</fullName>
    </submittedName>
</protein>
<evidence type="ECO:0000313" key="4">
    <source>
        <dbReference type="Proteomes" id="UP000584867"/>
    </source>
</evidence>
<name>A0A7W7ZTP2_9BACT</name>
<feature type="region of interest" description="Disordered" evidence="1">
    <location>
        <begin position="89"/>
        <end position="130"/>
    </location>
</feature>
<reference evidence="3 4" key="1">
    <citation type="submission" date="2020-08" db="EMBL/GenBank/DDBJ databases">
        <title>Genomic Encyclopedia of Type Strains, Phase IV (KMG-V): Genome sequencing to study the core and pangenomes of soil and plant-associated prokaryotes.</title>
        <authorList>
            <person name="Whitman W."/>
        </authorList>
    </citation>
    <scope>NUCLEOTIDE SEQUENCE [LARGE SCALE GENOMIC DNA]</scope>
    <source>
        <strain evidence="3 4">X5P3</strain>
    </source>
</reference>
<feature type="compositionally biased region" description="Basic and acidic residues" evidence="1">
    <location>
        <begin position="105"/>
        <end position="122"/>
    </location>
</feature>
<dbReference type="AlphaFoldDB" id="A0A7W7ZTP2"/>
<feature type="chain" id="PRO_5031484557" evidence="2">
    <location>
        <begin position="26"/>
        <end position="130"/>
    </location>
</feature>
<dbReference type="RefSeq" id="WP_184258428.1">
    <property type="nucleotide sequence ID" value="NZ_JACHIO010000018.1"/>
</dbReference>
<proteinExistence type="predicted"/>
<comment type="caution">
    <text evidence="3">The sequence shown here is derived from an EMBL/GenBank/DDBJ whole genome shotgun (WGS) entry which is preliminary data.</text>
</comment>
<gene>
    <name evidence="3" type="ORF">HDF15_003962</name>
</gene>
<dbReference type="Proteomes" id="UP000584867">
    <property type="component" value="Unassembled WGS sequence"/>
</dbReference>
<evidence type="ECO:0000256" key="1">
    <source>
        <dbReference type="SAM" id="MobiDB-lite"/>
    </source>
</evidence>
<accession>A0A7W7ZTP2</accession>
<keyword evidence="2" id="KW-0732">Signal</keyword>
<dbReference type="EMBL" id="JACHIO010000018">
    <property type="protein sequence ID" value="MBB5065593.1"/>
    <property type="molecule type" value="Genomic_DNA"/>
</dbReference>